<accession>A0AAD9P0N3</accession>
<evidence type="ECO:0000313" key="2">
    <source>
        <dbReference type="Proteomes" id="UP001209878"/>
    </source>
</evidence>
<protein>
    <submittedName>
        <fullName evidence="1">Uncharacterized protein</fullName>
    </submittedName>
</protein>
<dbReference type="AlphaFoldDB" id="A0AAD9P0N3"/>
<dbReference type="EMBL" id="JAODUO010000217">
    <property type="protein sequence ID" value="KAK2185952.1"/>
    <property type="molecule type" value="Genomic_DNA"/>
</dbReference>
<evidence type="ECO:0000313" key="1">
    <source>
        <dbReference type="EMBL" id="KAK2185952.1"/>
    </source>
</evidence>
<sequence>MFLPNYTTQYTYQYTSHNKHTRNAAEKQRATTLCSQTHLYKINIKGALRNINGTDCAYRMMYTLKQAPESDAFSVQVPPEGDPSTTK</sequence>
<name>A0AAD9P0N3_RIDPI</name>
<organism evidence="1 2">
    <name type="scientific">Ridgeia piscesae</name>
    <name type="common">Tubeworm</name>
    <dbReference type="NCBI Taxonomy" id="27915"/>
    <lineage>
        <taxon>Eukaryota</taxon>
        <taxon>Metazoa</taxon>
        <taxon>Spiralia</taxon>
        <taxon>Lophotrochozoa</taxon>
        <taxon>Annelida</taxon>
        <taxon>Polychaeta</taxon>
        <taxon>Sedentaria</taxon>
        <taxon>Canalipalpata</taxon>
        <taxon>Sabellida</taxon>
        <taxon>Siboglinidae</taxon>
        <taxon>Ridgeia</taxon>
    </lineage>
</organism>
<gene>
    <name evidence="1" type="ORF">NP493_218g03019</name>
</gene>
<reference evidence="1" key="1">
    <citation type="journal article" date="2023" name="Mol. Biol. Evol.">
        <title>Third-Generation Sequencing Reveals the Adaptive Role of the Epigenome in Three Deep-Sea Polychaetes.</title>
        <authorList>
            <person name="Perez M."/>
            <person name="Aroh O."/>
            <person name="Sun Y."/>
            <person name="Lan Y."/>
            <person name="Juniper S.K."/>
            <person name="Young C.R."/>
            <person name="Angers B."/>
            <person name="Qian P.Y."/>
        </authorList>
    </citation>
    <scope>NUCLEOTIDE SEQUENCE</scope>
    <source>
        <strain evidence="1">R07B-5</strain>
    </source>
</reference>
<comment type="caution">
    <text evidence="1">The sequence shown here is derived from an EMBL/GenBank/DDBJ whole genome shotgun (WGS) entry which is preliminary data.</text>
</comment>
<proteinExistence type="predicted"/>
<dbReference type="Proteomes" id="UP001209878">
    <property type="component" value="Unassembled WGS sequence"/>
</dbReference>
<keyword evidence="2" id="KW-1185">Reference proteome</keyword>